<evidence type="ECO:0000313" key="2">
    <source>
        <dbReference type="Proteomes" id="UP000452235"/>
    </source>
</evidence>
<dbReference type="VEuPathDB" id="FungiDB:ATEG_01049"/>
<sequence length="228" mass="25451">MGFIKKAFKLTTYGGTATLGAFFWATRKDVFVPMSPADSIFHSAPYRAQNPSNNPTVHDLCVRRVPLSEINPSLLEKKGKLVEAFCAGVWSGWESTTGYAFQRAYLARKYQGPDTAAQLWSRDELRASSYDVGTRITDHFEVVEKTADRIVVRCGDSPRKQGVRESDGLFEMSAVVKPDEGVAEFGLKSCFFQGLGKAEAPPMPPHIVWLHKQYTKLWAETAVQNVLR</sequence>
<gene>
    <name evidence="1" type="ORF">ATEIFO6365_0001006000</name>
</gene>
<protein>
    <submittedName>
        <fullName evidence="1">Uncharacterized protein</fullName>
    </submittedName>
</protein>
<dbReference type="AlphaFoldDB" id="A0A5M3YNP2"/>
<keyword evidence="2" id="KW-1185">Reference proteome</keyword>
<comment type="caution">
    <text evidence="1">The sequence shown here is derived from an EMBL/GenBank/DDBJ whole genome shotgun (WGS) entry which is preliminary data.</text>
</comment>
<reference evidence="1 2" key="1">
    <citation type="submission" date="2020-01" db="EMBL/GenBank/DDBJ databases">
        <title>Aspergillus terreus IFO 6365 whole genome shotgun sequence.</title>
        <authorList>
            <person name="Kanamasa S."/>
            <person name="Takahashi H."/>
        </authorList>
    </citation>
    <scope>NUCLEOTIDE SEQUENCE [LARGE SCALE GENOMIC DNA]</scope>
    <source>
        <strain evidence="1 2">IFO 6365</strain>
    </source>
</reference>
<organism evidence="1 2">
    <name type="scientific">Aspergillus terreus</name>
    <dbReference type="NCBI Taxonomy" id="33178"/>
    <lineage>
        <taxon>Eukaryota</taxon>
        <taxon>Fungi</taxon>
        <taxon>Dikarya</taxon>
        <taxon>Ascomycota</taxon>
        <taxon>Pezizomycotina</taxon>
        <taxon>Eurotiomycetes</taxon>
        <taxon>Eurotiomycetidae</taxon>
        <taxon>Eurotiales</taxon>
        <taxon>Aspergillaceae</taxon>
        <taxon>Aspergillus</taxon>
        <taxon>Aspergillus subgen. Circumdati</taxon>
    </lineage>
</organism>
<evidence type="ECO:0000313" key="1">
    <source>
        <dbReference type="EMBL" id="GFF11840.1"/>
    </source>
</evidence>
<name>A0A5M3YNP2_ASPTE</name>
<accession>A0A5M3YNP2</accession>
<dbReference type="EMBL" id="BLJY01000001">
    <property type="protein sequence ID" value="GFF11840.1"/>
    <property type="molecule type" value="Genomic_DNA"/>
</dbReference>
<dbReference type="OrthoDB" id="4436466at2759"/>
<dbReference type="Proteomes" id="UP000452235">
    <property type="component" value="Unassembled WGS sequence"/>
</dbReference>
<proteinExistence type="predicted"/>